<dbReference type="SMART" id="SM00849">
    <property type="entry name" value="Lactamase_B"/>
    <property type="match status" value="1"/>
</dbReference>
<dbReference type="SUPFAM" id="SSF56281">
    <property type="entry name" value="Metallo-hydrolase/oxidoreductase"/>
    <property type="match status" value="1"/>
</dbReference>
<dbReference type="PANTHER" id="PTHR42978">
    <property type="entry name" value="QUORUM-QUENCHING LACTONASE YTNP-RELATED-RELATED"/>
    <property type="match status" value="1"/>
</dbReference>
<evidence type="ECO:0000256" key="1">
    <source>
        <dbReference type="ARBA" id="ARBA00001947"/>
    </source>
</evidence>
<dbReference type="EMBL" id="JACKXD010000001">
    <property type="protein sequence ID" value="MBB6645397.1"/>
    <property type="molecule type" value="Genomic_DNA"/>
</dbReference>
<evidence type="ECO:0000256" key="3">
    <source>
        <dbReference type="ARBA" id="ARBA00022723"/>
    </source>
</evidence>
<dbReference type="GO" id="GO:0016787">
    <property type="term" value="F:hydrolase activity"/>
    <property type="evidence" value="ECO:0007669"/>
    <property type="project" value="UniProtKB-KW"/>
</dbReference>
<dbReference type="Gene3D" id="3.60.15.10">
    <property type="entry name" value="Ribonuclease Z/Hydroxyacylglutathione hydrolase-like"/>
    <property type="match status" value="1"/>
</dbReference>
<organism evidence="7 8">
    <name type="scientific">Halobellus ruber</name>
    <dbReference type="NCBI Taxonomy" id="2761102"/>
    <lineage>
        <taxon>Archaea</taxon>
        <taxon>Methanobacteriati</taxon>
        <taxon>Methanobacteriota</taxon>
        <taxon>Stenosarchaea group</taxon>
        <taxon>Halobacteria</taxon>
        <taxon>Halobacteriales</taxon>
        <taxon>Haloferacaceae</taxon>
        <taxon>Halobellus</taxon>
    </lineage>
</organism>
<proteinExistence type="inferred from homology"/>
<sequence length="249" mass="26811">MSPRVTPLCCGSIAMDAAVDLVGESGRIEAPSTVYLIEATETILVDTSFGDPDRVTGRHPGFECHRSDDRRLRRVLDAEGYAPADVDTVVFSHLDWDHCHNLDPFGESTEFVVQREELSYATDPYPPHAVRYEASSTGPTRPWTTRDLTAIDGEVELCPGVVAFPTPGHTVGHQSIAVETDAGTTVVAADAVPTFGNVDREAGVPQHLGGAVDQVAWWESATAVLDRGDEILPGHDWAILDAEPVGLVE</sequence>
<comment type="caution">
    <text evidence="7">The sequence shown here is derived from an EMBL/GenBank/DDBJ whole genome shotgun (WGS) entry which is preliminary data.</text>
</comment>
<comment type="similarity">
    <text evidence="2">Belongs to the metallo-beta-lactamase superfamily.</text>
</comment>
<dbReference type="InterPro" id="IPR051013">
    <property type="entry name" value="MBL_superfamily_lactonases"/>
</dbReference>
<name>A0A7J9SHF6_9EURY</name>
<gene>
    <name evidence="7" type="ORF">H5V44_03640</name>
</gene>
<reference evidence="7 8" key="1">
    <citation type="submission" date="2020-08" db="EMBL/GenBank/DDBJ databases">
        <authorList>
            <person name="Seo M.-J."/>
        </authorList>
    </citation>
    <scope>NUCLEOTIDE SEQUENCE [LARGE SCALE GENOMIC DNA]</scope>
    <source>
        <strain evidence="7 8">MBLA0160</strain>
    </source>
</reference>
<keyword evidence="4" id="KW-0378">Hydrolase</keyword>
<dbReference type="PANTHER" id="PTHR42978:SF2">
    <property type="entry name" value="102 KBASES UNSTABLE REGION: FROM 1 TO 119443"/>
    <property type="match status" value="1"/>
</dbReference>
<evidence type="ECO:0000256" key="5">
    <source>
        <dbReference type="ARBA" id="ARBA00022833"/>
    </source>
</evidence>
<dbReference type="CDD" id="cd07729">
    <property type="entry name" value="AHL_lactonase_MBL-fold"/>
    <property type="match status" value="1"/>
</dbReference>
<dbReference type="RefSeq" id="WP_185191753.1">
    <property type="nucleotide sequence ID" value="NZ_JACKXD010000001.1"/>
</dbReference>
<keyword evidence="3" id="KW-0479">Metal-binding</keyword>
<dbReference type="InterPro" id="IPR001279">
    <property type="entry name" value="Metallo-B-lactamas"/>
</dbReference>
<dbReference type="InterPro" id="IPR036866">
    <property type="entry name" value="RibonucZ/Hydroxyglut_hydro"/>
</dbReference>
<evidence type="ECO:0000259" key="6">
    <source>
        <dbReference type="SMART" id="SM00849"/>
    </source>
</evidence>
<dbReference type="GO" id="GO:0046872">
    <property type="term" value="F:metal ion binding"/>
    <property type="evidence" value="ECO:0007669"/>
    <property type="project" value="UniProtKB-KW"/>
</dbReference>
<dbReference type="Proteomes" id="UP000546257">
    <property type="component" value="Unassembled WGS sequence"/>
</dbReference>
<evidence type="ECO:0000256" key="4">
    <source>
        <dbReference type="ARBA" id="ARBA00022801"/>
    </source>
</evidence>
<dbReference type="Pfam" id="PF00753">
    <property type="entry name" value="Lactamase_B"/>
    <property type="match status" value="1"/>
</dbReference>
<keyword evidence="8" id="KW-1185">Reference proteome</keyword>
<keyword evidence="5" id="KW-0862">Zinc</keyword>
<comment type="cofactor">
    <cofactor evidence="1">
        <name>Zn(2+)</name>
        <dbReference type="ChEBI" id="CHEBI:29105"/>
    </cofactor>
</comment>
<evidence type="ECO:0000313" key="8">
    <source>
        <dbReference type="Proteomes" id="UP000546257"/>
    </source>
</evidence>
<feature type="domain" description="Metallo-beta-lactamase" evidence="6">
    <location>
        <begin position="31"/>
        <end position="235"/>
    </location>
</feature>
<dbReference type="AlphaFoldDB" id="A0A7J9SHF6"/>
<accession>A0A7J9SHF6</accession>
<evidence type="ECO:0000313" key="7">
    <source>
        <dbReference type="EMBL" id="MBB6645397.1"/>
    </source>
</evidence>
<protein>
    <submittedName>
        <fullName evidence="7">N-acyl homoserine lactonase family protein</fullName>
    </submittedName>
</protein>
<evidence type="ECO:0000256" key="2">
    <source>
        <dbReference type="ARBA" id="ARBA00007749"/>
    </source>
</evidence>